<protein>
    <recommendedName>
        <fullName evidence="4">Transcription initiation factor TFIID subunit 1 histone acetyltransferase domain-containing protein</fullName>
    </recommendedName>
</protein>
<evidence type="ECO:0000313" key="6">
    <source>
        <dbReference type="Proteomes" id="UP001214603"/>
    </source>
</evidence>
<dbReference type="PANTHER" id="PTHR13900">
    <property type="entry name" value="TRANSCRIPTION INITIATION FACTOR TFIID"/>
    <property type="match status" value="1"/>
</dbReference>
<feature type="region of interest" description="Disordered" evidence="3">
    <location>
        <begin position="436"/>
        <end position="455"/>
    </location>
</feature>
<dbReference type="GO" id="GO:0004402">
    <property type="term" value="F:histone acetyltransferase activity"/>
    <property type="evidence" value="ECO:0007669"/>
    <property type="project" value="InterPro"/>
</dbReference>
<feature type="compositionally biased region" description="Gly residues" evidence="3">
    <location>
        <begin position="980"/>
        <end position="991"/>
    </location>
</feature>
<evidence type="ECO:0000256" key="3">
    <source>
        <dbReference type="SAM" id="MobiDB-lite"/>
    </source>
</evidence>
<reference evidence="5" key="1">
    <citation type="submission" date="2023-03" db="EMBL/GenBank/DDBJ databases">
        <title>Mating type loci evolution in Malassezia.</title>
        <authorList>
            <person name="Coelho M.A."/>
        </authorList>
    </citation>
    <scope>NUCLEOTIDE SEQUENCE</scope>
    <source>
        <strain evidence="5">CBS 7876</strain>
    </source>
</reference>
<evidence type="ECO:0000256" key="2">
    <source>
        <dbReference type="ARBA" id="ARBA00023242"/>
    </source>
</evidence>
<keyword evidence="6" id="KW-1185">Reference proteome</keyword>
<gene>
    <name evidence="5" type="ORF">MOBT1_001810</name>
</gene>
<feature type="compositionally biased region" description="Pro residues" evidence="3">
    <location>
        <begin position="111"/>
        <end position="122"/>
    </location>
</feature>
<feature type="compositionally biased region" description="Basic and acidic residues" evidence="3">
    <location>
        <begin position="125"/>
        <end position="143"/>
    </location>
</feature>
<dbReference type="Proteomes" id="UP001214603">
    <property type="component" value="Chromosome 3"/>
</dbReference>
<proteinExistence type="predicted"/>
<dbReference type="Pfam" id="PF12157">
    <property type="entry name" value="DUF3591"/>
    <property type="match status" value="1"/>
</dbReference>
<dbReference type="GO" id="GO:0017025">
    <property type="term" value="F:TBP-class protein binding"/>
    <property type="evidence" value="ECO:0007669"/>
    <property type="project" value="InterPro"/>
</dbReference>
<organism evidence="5 6">
    <name type="scientific">Malassezia obtusa</name>
    <dbReference type="NCBI Taxonomy" id="76774"/>
    <lineage>
        <taxon>Eukaryota</taxon>
        <taxon>Fungi</taxon>
        <taxon>Dikarya</taxon>
        <taxon>Basidiomycota</taxon>
        <taxon>Ustilaginomycotina</taxon>
        <taxon>Malasseziomycetes</taxon>
        <taxon>Malasseziales</taxon>
        <taxon>Malasseziaceae</taxon>
        <taxon>Malassezia</taxon>
    </lineage>
</organism>
<dbReference type="GO" id="GO:0005669">
    <property type="term" value="C:transcription factor TFIID complex"/>
    <property type="evidence" value="ECO:0007669"/>
    <property type="project" value="InterPro"/>
</dbReference>
<dbReference type="InterPro" id="IPR040240">
    <property type="entry name" value="TAF1"/>
</dbReference>
<dbReference type="AlphaFoldDB" id="A0AAF0DZT3"/>
<dbReference type="EMBL" id="CP119936">
    <property type="protein sequence ID" value="WFD03121.1"/>
    <property type="molecule type" value="Genomic_DNA"/>
</dbReference>
<feature type="region of interest" description="Disordered" evidence="3">
    <location>
        <begin position="52"/>
        <end position="143"/>
    </location>
</feature>
<sequence>MDAEPEDAVSHLEGLALGQVLEDLGVVGSESDLRRIGLGGKKDTAAQALQKDEIYRNDYEDEAMDEAADEDEEAADEEKPEPVGARPLRHAKHKIRGEDDDFADEDEDEAPAPPSAPAPPAPDADAERAKSPPPSPREEARRLFPDFAPGKILDYTDLFVTPSQKRRKLQGKLPEVQAAPGVLTAPPPSGRDVVLSRHAPAPSKQPRSLVARFARSCFEEGKVREVIPGCAVQFDDDHADRAHERPGRVVNNVEVDDWERRIVPRHGRVDAAAPLTSDRVPNLEDVSRPRNSELANGKYFFESIIWNPYTRFRPFDRLIMDMNDAEMILENEQVQEEKQVSLLRADAPPNLLKSSKYTGELDPFNLSNDRMYELSKEHRHRVRQTLGQLVVRHAWPAIKLQLPFYKMRLAKHETRSWHRPMIQFPSNMPISFSKVHSARKKDGERKSKDPSEVLHSTRDLTLKDASNFVLCEYSEEYPPLLSNIGMGSLLVNYYRKKDSKDDYIPRAELGEAFVLDITDESPFMKFGSVEPGQTQPVLYNNMTRAPLFRHKPQQNDFLFIRSTTKNEVRYYLRDIPYLFTVGQTYPTTPIPGPHARLVTNNVKHRLRMITYKLLEKSAAHRIKIHRVMKYFPDHNELQMRQRLNVRHRLTQEFMVFHRKSGDKHQGFWRLKPNVPIPDEAELQKLLTPEHICLVEGMQVGQRHLLDAGFTKTAEGHDDDSDETKMDIEQLLAPWITSKNFLHATQGKAMLKLHGDGDPSGRGEAFSFVRVSMKEIFLRAGEDVDERLAAEAEARAKSGHRYNVAEQQAIYRSEIARIWKAQLAALSNPVPPQITAREEHEWREEERRHKLAEQKSSRPLLVKRLINGVWYKHVVRNPAVVNAYVKQRKEIEEQSIMTESLVPTGDAALDALRKKRLEDDIAALVKNQGRRLQRKNAKAAAEGLVGGYKNMPNKTNTKRRCGRCGMVGHMSTNNACPQYASGGGGDRNGPGGSVRPPNVMPMPNSTYYTNANNQQNAQQATMPNFDTFGPMGSLGP</sequence>
<feature type="region of interest" description="Disordered" evidence="3">
    <location>
        <begin position="978"/>
        <end position="1009"/>
    </location>
</feature>
<comment type="subcellular location">
    <subcellularLocation>
        <location evidence="1">Nucleus</location>
    </subcellularLocation>
</comment>
<feature type="compositionally biased region" description="Acidic residues" evidence="3">
    <location>
        <begin position="59"/>
        <end position="79"/>
    </location>
</feature>
<name>A0AAF0DZT3_9BASI</name>
<evidence type="ECO:0000313" key="5">
    <source>
        <dbReference type="EMBL" id="WFD03121.1"/>
    </source>
</evidence>
<evidence type="ECO:0000256" key="1">
    <source>
        <dbReference type="ARBA" id="ARBA00004123"/>
    </source>
</evidence>
<dbReference type="InterPro" id="IPR022591">
    <property type="entry name" value="TAF1_HAT_dom"/>
</dbReference>
<keyword evidence="2" id="KW-0539">Nucleus</keyword>
<dbReference type="GO" id="GO:0016251">
    <property type="term" value="F:RNA polymerase II general transcription initiation factor activity"/>
    <property type="evidence" value="ECO:0007669"/>
    <property type="project" value="InterPro"/>
</dbReference>
<feature type="compositionally biased region" description="Basic and acidic residues" evidence="3">
    <location>
        <begin position="440"/>
        <end position="455"/>
    </location>
</feature>
<feature type="compositionally biased region" description="Acidic residues" evidence="3">
    <location>
        <begin position="98"/>
        <end position="110"/>
    </location>
</feature>
<accession>A0AAF0DZT3</accession>
<dbReference type="GO" id="GO:0051123">
    <property type="term" value="P:RNA polymerase II preinitiation complex assembly"/>
    <property type="evidence" value="ECO:0007669"/>
    <property type="project" value="TreeGrafter"/>
</dbReference>
<evidence type="ECO:0000259" key="4">
    <source>
        <dbReference type="Pfam" id="PF12157"/>
    </source>
</evidence>
<feature type="domain" description="Transcription initiation factor TFIID subunit 1 histone acetyltransferase" evidence="4">
    <location>
        <begin position="364"/>
        <end position="825"/>
    </location>
</feature>
<dbReference type="PANTHER" id="PTHR13900:SF0">
    <property type="entry name" value="TRANSCRIPTION INITIATION FACTOR TFIID SUBUNIT 1"/>
    <property type="match status" value="1"/>
</dbReference>